<keyword evidence="1" id="KW-0812">Transmembrane</keyword>
<keyword evidence="1" id="KW-1133">Transmembrane helix</keyword>
<reference evidence="2 3" key="1">
    <citation type="submission" date="2016-11" db="EMBL/GenBank/DDBJ databases">
        <authorList>
            <person name="Jaros S."/>
            <person name="Januszkiewicz K."/>
            <person name="Wedrychowicz H."/>
        </authorList>
    </citation>
    <scope>NUCLEOTIDE SEQUENCE [LARGE SCALE GENOMIC DNA]</scope>
    <source>
        <strain evidence="2 3">DSM 18899</strain>
    </source>
</reference>
<keyword evidence="1" id="KW-0472">Membrane</keyword>
<sequence length="456" mass="50099">MSSSLRSPQLPPFYTQVWRWHFYAGLLVAPIMVVLAITGLIYLYKPQLDALMYRELLFVASPAPTQPLTTQLASVQRSWPTARVLQYQSPAEAGQSSSFLLADGEARWRAFVDPASASVLGSRDEIWNLQAVAKDIHGTLLIGQTGDLLIELACCWGLILLLSGLYLWWPRGRAWAGVLYPRLFAAKRLFWRDLHAVTAVWTSLLLLFMLLSGLPWTGFWGERFADIWSRYPTGLWSNTPSSSPPVRSLNGAGQQLPWAVQPTPLPHSSHHGHAAADSAPAADQLDLDAIAAIARAQDMPAGYSISLPRSASGVYTLSVSPNDPRGERTLHIDQYSGQVLAAIGFADYALVPKLVTTGIALHEGRLFGWANQLLMTLACLAVLLVSLSGVIMWWQRRPRGRVGAPRSKGAPAIWKAGLLIVLSMGLLFPLVLASLLLIVLLDQLLQRLPALRRRLS</sequence>
<evidence type="ECO:0000313" key="3">
    <source>
        <dbReference type="Proteomes" id="UP000186513"/>
    </source>
</evidence>
<name>A0A1K2HHU8_9NEIS</name>
<protein>
    <submittedName>
        <fullName evidence="2">Uncharacterized iron-regulated membrane protein</fullName>
    </submittedName>
</protein>
<feature type="transmembrane region" description="Helical" evidence="1">
    <location>
        <begin position="189"/>
        <end position="211"/>
    </location>
</feature>
<feature type="transmembrane region" description="Helical" evidence="1">
    <location>
        <begin position="373"/>
        <end position="395"/>
    </location>
</feature>
<feature type="transmembrane region" description="Helical" evidence="1">
    <location>
        <begin position="148"/>
        <end position="169"/>
    </location>
</feature>
<dbReference type="RefSeq" id="WP_072428440.1">
    <property type="nucleotide sequence ID" value="NZ_FPKR01000007.1"/>
</dbReference>
<dbReference type="Proteomes" id="UP000186513">
    <property type="component" value="Unassembled WGS sequence"/>
</dbReference>
<dbReference type="STRING" id="1121279.SAMN02745887_01919"/>
<organism evidence="2 3">
    <name type="scientific">Chitinimonas taiwanensis DSM 18899</name>
    <dbReference type="NCBI Taxonomy" id="1121279"/>
    <lineage>
        <taxon>Bacteria</taxon>
        <taxon>Pseudomonadati</taxon>
        <taxon>Pseudomonadota</taxon>
        <taxon>Betaproteobacteria</taxon>
        <taxon>Neisseriales</taxon>
        <taxon>Chitinibacteraceae</taxon>
        <taxon>Chitinimonas</taxon>
    </lineage>
</organism>
<dbReference type="PANTHER" id="PTHR34219">
    <property type="entry name" value="IRON-REGULATED INNER MEMBRANE PROTEIN-RELATED"/>
    <property type="match status" value="1"/>
</dbReference>
<feature type="transmembrane region" description="Helical" evidence="1">
    <location>
        <begin position="416"/>
        <end position="441"/>
    </location>
</feature>
<accession>A0A1K2HHU8</accession>
<dbReference type="InterPro" id="IPR005625">
    <property type="entry name" value="PepSY-ass_TM"/>
</dbReference>
<dbReference type="Pfam" id="PF03929">
    <property type="entry name" value="PepSY_TM"/>
    <property type="match status" value="1"/>
</dbReference>
<dbReference type="AlphaFoldDB" id="A0A1K2HHU8"/>
<evidence type="ECO:0000256" key="1">
    <source>
        <dbReference type="SAM" id="Phobius"/>
    </source>
</evidence>
<keyword evidence="3" id="KW-1185">Reference proteome</keyword>
<proteinExistence type="predicted"/>
<dbReference type="PANTHER" id="PTHR34219:SF1">
    <property type="entry name" value="PEPSY DOMAIN-CONTAINING PROTEIN"/>
    <property type="match status" value="1"/>
</dbReference>
<dbReference type="OrthoDB" id="9791166at2"/>
<feature type="transmembrane region" description="Helical" evidence="1">
    <location>
        <begin position="339"/>
        <end position="361"/>
    </location>
</feature>
<gene>
    <name evidence="2" type="ORF">SAMN02745887_01919</name>
</gene>
<evidence type="ECO:0000313" key="2">
    <source>
        <dbReference type="EMBL" id="SFZ76343.1"/>
    </source>
</evidence>
<feature type="transmembrane region" description="Helical" evidence="1">
    <location>
        <begin position="20"/>
        <end position="44"/>
    </location>
</feature>
<dbReference type="EMBL" id="FPKR01000007">
    <property type="protein sequence ID" value="SFZ76343.1"/>
    <property type="molecule type" value="Genomic_DNA"/>
</dbReference>